<dbReference type="AlphaFoldDB" id="A0A2T0AAD2"/>
<evidence type="ECO:0000313" key="4">
    <source>
        <dbReference type="EMBL" id="PRQ74955.1"/>
    </source>
</evidence>
<dbReference type="PROSITE" id="PS51450">
    <property type="entry name" value="LRR"/>
    <property type="match status" value="1"/>
</dbReference>
<sequence>MSAPGRALRTPAPIQPRGVPPLFRHPSSSSSSWQSTSTSEASLDSSTEDDELSSDDDEVVDFETESHWSSSGISGDESVWMRRLDLSIGGRAVAAGGSERGGTGGPTRTNSPVARSNLRLSLAVLRARQSLFSHSYDSLAGALKSLSSILPPFPSLSRPSTLGATSENQLGIFVPVLARLAKDVRAAILSEDKGREFRRTKLAKEDAKALVALRQRWIVGTKDDGLTSKGKGKEVESADWAAFAEDLVAKNPPPDFLSQDPHTALDAALLTSLESFLLPSSLPRISLSNLALDDSILSSWPSLRRIEEVAAWYFSFTVASAKEAQAKARRALDNVKSLDLSKNRLTTFPFFLTTLFPNLETLSLSHNAFPHLPPWVTLFSSLRRLRTHANRLVSSRKALKPLSTSTNGRRRRTTKHAGTRANVRDVLIDLRYTIFELRPDRLLPSSTPTSASSLADLSAQLLQSLNLDGPTESGSHSALANIPSHLRDLVEASYTCISCSRFIPNESDLHVPPFWERVHHLVPGISIPSRLPPQSARPRSSSPPLSATPDILDLSDDSLAAERPATLSQRLLLTLLARLDAPTPPSHPRPLAHRRASSSTSLSSIASAIIARRPALADNGPPVLPTLVMGGSGPYGRDYRFCALCASAHLGLDAELKAVALERFKTLDPFERRQEGEKSYEEEREELHRLSSWVCMCEVCKEERRMREQSEEDDTKEAASKAKVLRWLRRKERLRDSEGAAPYQID</sequence>
<dbReference type="InterPro" id="IPR032675">
    <property type="entry name" value="LRR_dom_sf"/>
</dbReference>
<evidence type="ECO:0000256" key="1">
    <source>
        <dbReference type="ARBA" id="ARBA00022614"/>
    </source>
</evidence>
<dbReference type="InterPro" id="IPR003591">
    <property type="entry name" value="Leu-rich_rpt_typical-subtyp"/>
</dbReference>
<organism evidence="4 5">
    <name type="scientific">Rhodotorula toruloides</name>
    <name type="common">Yeast</name>
    <name type="synonym">Rhodosporidium toruloides</name>
    <dbReference type="NCBI Taxonomy" id="5286"/>
    <lineage>
        <taxon>Eukaryota</taxon>
        <taxon>Fungi</taxon>
        <taxon>Dikarya</taxon>
        <taxon>Basidiomycota</taxon>
        <taxon>Pucciniomycotina</taxon>
        <taxon>Microbotryomycetes</taxon>
        <taxon>Sporidiobolales</taxon>
        <taxon>Sporidiobolaceae</taxon>
        <taxon>Rhodotorula</taxon>
    </lineage>
</organism>
<reference evidence="4 5" key="1">
    <citation type="journal article" date="2018" name="Elife">
        <title>Functional genomics of lipid metabolism in the oleaginous yeast Rhodosporidium toruloides.</title>
        <authorList>
            <person name="Coradetti S.T."/>
            <person name="Pinel D."/>
            <person name="Geiselman G."/>
            <person name="Ito M."/>
            <person name="Mondo S."/>
            <person name="Reilly M.C."/>
            <person name="Cheng Y.F."/>
            <person name="Bauer S."/>
            <person name="Grigoriev I."/>
            <person name="Gladden J.M."/>
            <person name="Simmons B.A."/>
            <person name="Brem R."/>
            <person name="Arkin A.P."/>
            <person name="Skerker J.M."/>
        </authorList>
    </citation>
    <scope>NUCLEOTIDE SEQUENCE [LARGE SCALE GENOMIC DNA]</scope>
    <source>
        <strain evidence="4 5">NBRC 0880</strain>
    </source>
</reference>
<dbReference type="SMART" id="SM00369">
    <property type="entry name" value="LRR_TYP"/>
    <property type="match status" value="2"/>
</dbReference>
<evidence type="ECO:0000313" key="5">
    <source>
        <dbReference type="Proteomes" id="UP000239560"/>
    </source>
</evidence>
<comment type="caution">
    <text evidence="4">The sequence shown here is derived from an EMBL/GenBank/DDBJ whole genome shotgun (WGS) entry which is preliminary data.</text>
</comment>
<name>A0A2T0AAD2_RHOTO</name>
<keyword evidence="2" id="KW-0677">Repeat</keyword>
<evidence type="ECO:0000256" key="2">
    <source>
        <dbReference type="ARBA" id="ARBA00022737"/>
    </source>
</evidence>
<feature type="compositionally biased region" description="Low complexity" evidence="3">
    <location>
        <begin position="27"/>
        <end position="45"/>
    </location>
</feature>
<evidence type="ECO:0008006" key="6">
    <source>
        <dbReference type="Google" id="ProtNLM"/>
    </source>
</evidence>
<dbReference type="Gene3D" id="3.80.10.10">
    <property type="entry name" value="Ribonuclease Inhibitor"/>
    <property type="match status" value="1"/>
</dbReference>
<dbReference type="OrthoDB" id="660555at2759"/>
<dbReference type="InterPro" id="IPR001611">
    <property type="entry name" value="Leu-rich_rpt"/>
</dbReference>
<dbReference type="EMBL" id="LCTV02000005">
    <property type="protein sequence ID" value="PRQ74955.1"/>
    <property type="molecule type" value="Genomic_DNA"/>
</dbReference>
<protein>
    <recommendedName>
        <fullName evidence="6">Leucine rich repeat domain containing protein</fullName>
    </recommendedName>
</protein>
<proteinExistence type="predicted"/>
<accession>A0A2T0AAD2</accession>
<feature type="region of interest" description="Disordered" evidence="3">
    <location>
        <begin position="529"/>
        <end position="551"/>
    </location>
</feature>
<feature type="region of interest" description="Disordered" evidence="3">
    <location>
        <begin position="1"/>
        <end position="74"/>
    </location>
</feature>
<feature type="region of interest" description="Disordered" evidence="3">
    <location>
        <begin position="94"/>
        <end position="113"/>
    </location>
</feature>
<dbReference type="SUPFAM" id="SSF52058">
    <property type="entry name" value="L domain-like"/>
    <property type="match status" value="1"/>
</dbReference>
<gene>
    <name evidence="4" type="ORF">AAT19DRAFT_13977</name>
</gene>
<dbReference type="Pfam" id="PF12799">
    <property type="entry name" value="LRR_4"/>
    <property type="match status" value="1"/>
</dbReference>
<evidence type="ECO:0000256" key="3">
    <source>
        <dbReference type="SAM" id="MobiDB-lite"/>
    </source>
</evidence>
<feature type="compositionally biased region" description="Low complexity" evidence="3">
    <location>
        <begin position="529"/>
        <end position="547"/>
    </location>
</feature>
<keyword evidence="1" id="KW-0433">Leucine-rich repeat</keyword>
<dbReference type="Proteomes" id="UP000239560">
    <property type="component" value="Unassembled WGS sequence"/>
</dbReference>
<dbReference type="InterPro" id="IPR025875">
    <property type="entry name" value="Leu-rich_rpt_4"/>
</dbReference>
<feature type="compositionally biased region" description="Acidic residues" evidence="3">
    <location>
        <begin position="46"/>
        <end position="63"/>
    </location>
</feature>